<proteinExistence type="predicted"/>
<organism evidence="1">
    <name type="scientific">Spongospora subterranea</name>
    <dbReference type="NCBI Taxonomy" id="70186"/>
    <lineage>
        <taxon>Eukaryota</taxon>
        <taxon>Sar</taxon>
        <taxon>Rhizaria</taxon>
        <taxon>Endomyxa</taxon>
        <taxon>Phytomyxea</taxon>
        <taxon>Plasmodiophorida</taxon>
        <taxon>Plasmodiophoridae</taxon>
        <taxon>Spongospora</taxon>
    </lineage>
</organism>
<name>A0A0H5RDU8_9EUKA</name>
<evidence type="ECO:0000313" key="1">
    <source>
        <dbReference type="EMBL" id="CRZ12420.1"/>
    </source>
</evidence>
<protein>
    <submittedName>
        <fullName evidence="1">Uncharacterized protein</fullName>
    </submittedName>
</protein>
<feature type="non-terminal residue" evidence="1">
    <location>
        <position position="1"/>
    </location>
</feature>
<dbReference type="EMBL" id="HACM01011978">
    <property type="protein sequence ID" value="CRZ12420.1"/>
    <property type="molecule type" value="Transcribed_RNA"/>
</dbReference>
<reference evidence="1" key="1">
    <citation type="submission" date="2015-04" db="EMBL/GenBank/DDBJ databases">
        <title>The genome sequence of the plant pathogenic Rhizarian Plasmodiophora brassicae reveals insights in its biotrophic life cycle and the origin of chitin synthesis.</title>
        <authorList>
            <person name="Schwelm A."/>
            <person name="Fogelqvist J."/>
            <person name="Knaust A."/>
            <person name="Julke S."/>
            <person name="Lilja T."/>
            <person name="Dhandapani V."/>
            <person name="Bonilla-Rosso G."/>
            <person name="Karlsson M."/>
            <person name="Shevchenko A."/>
            <person name="Choi S.R."/>
            <person name="Kim H.G."/>
            <person name="Park J.Y."/>
            <person name="Lim Y.P."/>
            <person name="Ludwig-Muller J."/>
            <person name="Dixelius C."/>
        </authorList>
    </citation>
    <scope>NUCLEOTIDE SEQUENCE</scope>
    <source>
        <tissue evidence="1">Potato root galls</tissue>
    </source>
</reference>
<feature type="non-terminal residue" evidence="1">
    <location>
        <position position="139"/>
    </location>
</feature>
<dbReference type="AlphaFoldDB" id="A0A0H5RDU8"/>
<sequence>WITKLNQVDVSEWSLAPGCRLATMWQNVGSLFNMNLTLITSFIGISTPRKSLHIENFPVSFASDFQSINMLAFFTKQIRLKTESVPGSFVIISQYFFQLDVDDEEEDAILNAASSVDDSPCPTSCENLTAMRNSQCDHV</sequence>
<accession>A0A0H5RDU8</accession>